<evidence type="ECO:0000256" key="2">
    <source>
        <dbReference type="ARBA" id="ARBA00022448"/>
    </source>
</evidence>
<keyword evidence="4 6" id="KW-1133">Transmembrane helix</keyword>
<feature type="transmembrane region" description="Helical" evidence="6">
    <location>
        <begin position="458"/>
        <end position="481"/>
    </location>
</feature>
<feature type="transmembrane region" description="Helical" evidence="6">
    <location>
        <begin position="493"/>
        <end position="512"/>
    </location>
</feature>
<dbReference type="AlphaFoldDB" id="A0A5N6Z499"/>
<feature type="transmembrane region" description="Helical" evidence="6">
    <location>
        <begin position="117"/>
        <end position="140"/>
    </location>
</feature>
<sequence length="526" mass="56526">MSTHELKQIAPPRLEEVEGQSSHRNKDDTYLTRMGKRPVLKRNFGLMSMVGFSCTILVTWEGYILGGPAGSVYGYLFVWAGVTATFVVISELVSMAPTSGGQYHWCSMLAPPSAMKLVSYMTGWLTAIGWQATYASAMYLDANMIEALILLTRSDYDAQPWRKTLYAWGISALSAAINIVGGRFLPRFEGTVLIFHILGFFAVLVPLTSMADQKASAEEVFTSFINQGHWPSTALSVFIGLAGPVFAFAGGDAAVHMVEEMTNATTAVPLSLMLSVLINGSMGFGMLIALYFCLGGIETALASPSGVPFFSIFLQATGSISGTAIAGALVMSLSVGSTIAALASASRQFWSFSRDRGIPGWRVWSQVTQRTAIPTYTVILTAVVGCLLNLITMGSKVAFNSLVSMSTSGLYLSYMAAGGLLLYRRCTGGIGDANAVAQHTTINTAGARLVWGPFRVPGLLGIAINIFALVYMAIATFFGFWPPINDVNTQTMNYSVVGTVGTMLLSLLYYYVRARKVYSGPIVEIL</sequence>
<reference evidence="8" key="1">
    <citation type="submission" date="2019-04" db="EMBL/GenBank/DDBJ databases">
        <title>Friends and foes A comparative genomics studyof 23 Aspergillus species from section Flavi.</title>
        <authorList>
            <consortium name="DOE Joint Genome Institute"/>
            <person name="Kjaerbolling I."/>
            <person name="Vesth T."/>
            <person name="Frisvad J.C."/>
            <person name="Nybo J.L."/>
            <person name="Theobald S."/>
            <person name="Kildgaard S."/>
            <person name="Isbrandt T."/>
            <person name="Kuo A."/>
            <person name="Sato A."/>
            <person name="Lyhne E.K."/>
            <person name="Kogle M.E."/>
            <person name="Wiebenga A."/>
            <person name="Kun R.S."/>
            <person name="Lubbers R.J."/>
            <person name="Makela M.R."/>
            <person name="Barry K."/>
            <person name="Chovatia M."/>
            <person name="Clum A."/>
            <person name="Daum C."/>
            <person name="Haridas S."/>
            <person name="He G."/>
            <person name="LaButti K."/>
            <person name="Lipzen A."/>
            <person name="Mondo S."/>
            <person name="Riley R."/>
            <person name="Salamov A."/>
            <person name="Simmons B.A."/>
            <person name="Magnuson J.K."/>
            <person name="Henrissat B."/>
            <person name="Mortensen U.H."/>
            <person name="Larsen T.O."/>
            <person name="Devries R.P."/>
            <person name="Grigoriev I.V."/>
            <person name="Machida M."/>
            <person name="Baker S.E."/>
            <person name="Andersen M.R."/>
        </authorList>
    </citation>
    <scope>NUCLEOTIDE SEQUENCE [LARGE SCALE GENOMIC DNA]</scope>
    <source>
        <strain evidence="8">CBS 553.77</strain>
    </source>
</reference>
<keyword evidence="5 6" id="KW-0472">Membrane</keyword>
<evidence type="ECO:0000256" key="4">
    <source>
        <dbReference type="ARBA" id="ARBA00022989"/>
    </source>
</evidence>
<keyword evidence="8" id="KW-1185">Reference proteome</keyword>
<keyword evidence="2" id="KW-0813">Transport</keyword>
<dbReference type="OrthoDB" id="3257095at2759"/>
<feature type="transmembrane region" description="Helical" evidence="6">
    <location>
        <begin position="372"/>
        <end position="391"/>
    </location>
</feature>
<evidence type="ECO:0000256" key="5">
    <source>
        <dbReference type="ARBA" id="ARBA00023136"/>
    </source>
</evidence>
<feature type="transmembrane region" description="Helical" evidence="6">
    <location>
        <begin position="44"/>
        <end position="66"/>
    </location>
</feature>
<feature type="transmembrane region" description="Helical" evidence="6">
    <location>
        <begin position="165"/>
        <end position="185"/>
    </location>
</feature>
<dbReference type="Gene3D" id="1.20.1740.10">
    <property type="entry name" value="Amino acid/polyamine transporter I"/>
    <property type="match status" value="1"/>
</dbReference>
<dbReference type="GO" id="GO:0016020">
    <property type="term" value="C:membrane"/>
    <property type="evidence" value="ECO:0007669"/>
    <property type="project" value="UniProtKB-SubCell"/>
</dbReference>
<comment type="subcellular location">
    <subcellularLocation>
        <location evidence="1">Membrane</location>
        <topology evidence="1">Multi-pass membrane protein</topology>
    </subcellularLocation>
</comment>
<name>A0A5N6Z499_9EURO</name>
<feature type="transmembrane region" description="Helical" evidence="6">
    <location>
        <begin position="192"/>
        <end position="210"/>
    </location>
</feature>
<evidence type="ECO:0000256" key="6">
    <source>
        <dbReference type="SAM" id="Phobius"/>
    </source>
</evidence>
<dbReference type="EMBL" id="ML739128">
    <property type="protein sequence ID" value="KAE8352491.1"/>
    <property type="molecule type" value="Genomic_DNA"/>
</dbReference>
<keyword evidence="3 6" id="KW-0812">Transmembrane</keyword>
<dbReference type="InterPro" id="IPR002293">
    <property type="entry name" value="AA/rel_permease1"/>
</dbReference>
<evidence type="ECO:0000256" key="3">
    <source>
        <dbReference type="ARBA" id="ARBA00022692"/>
    </source>
</evidence>
<dbReference type="Proteomes" id="UP000327118">
    <property type="component" value="Unassembled WGS sequence"/>
</dbReference>
<feature type="transmembrane region" description="Helical" evidence="6">
    <location>
        <begin position="72"/>
        <end position="96"/>
    </location>
</feature>
<evidence type="ECO:0000313" key="8">
    <source>
        <dbReference type="Proteomes" id="UP000327118"/>
    </source>
</evidence>
<feature type="transmembrane region" description="Helical" evidence="6">
    <location>
        <begin position="312"/>
        <end position="345"/>
    </location>
</feature>
<feature type="transmembrane region" description="Helical" evidence="6">
    <location>
        <begin position="230"/>
        <end position="249"/>
    </location>
</feature>
<protein>
    <submittedName>
        <fullName evidence="7">Amino acid/polyamine transporter I</fullName>
    </submittedName>
</protein>
<dbReference type="PANTHER" id="PTHR45649:SF1">
    <property type="entry name" value="TRANSPORTER, PUTATIVE (EUROFUNG)-RELATED"/>
    <property type="match status" value="1"/>
</dbReference>
<gene>
    <name evidence="7" type="ORF">BDV28DRAFT_165491</name>
</gene>
<dbReference type="Pfam" id="PF13520">
    <property type="entry name" value="AA_permease_2"/>
    <property type="match status" value="1"/>
</dbReference>
<feature type="transmembrane region" description="Helical" evidence="6">
    <location>
        <begin position="397"/>
        <end position="423"/>
    </location>
</feature>
<feature type="transmembrane region" description="Helical" evidence="6">
    <location>
        <begin position="270"/>
        <end position="292"/>
    </location>
</feature>
<dbReference type="PIRSF" id="PIRSF006060">
    <property type="entry name" value="AA_transporter"/>
    <property type="match status" value="1"/>
</dbReference>
<organism evidence="7 8">
    <name type="scientific">Aspergillus coremiiformis</name>
    <dbReference type="NCBI Taxonomy" id="138285"/>
    <lineage>
        <taxon>Eukaryota</taxon>
        <taxon>Fungi</taxon>
        <taxon>Dikarya</taxon>
        <taxon>Ascomycota</taxon>
        <taxon>Pezizomycotina</taxon>
        <taxon>Eurotiomycetes</taxon>
        <taxon>Eurotiomycetidae</taxon>
        <taxon>Eurotiales</taxon>
        <taxon>Aspergillaceae</taxon>
        <taxon>Aspergillus</taxon>
        <taxon>Aspergillus subgen. Circumdati</taxon>
    </lineage>
</organism>
<evidence type="ECO:0000313" key="7">
    <source>
        <dbReference type="EMBL" id="KAE8352491.1"/>
    </source>
</evidence>
<dbReference type="GO" id="GO:0022857">
    <property type="term" value="F:transmembrane transporter activity"/>
    <property type="evidence" value="ECO:0007669"/>
    <property type="project" value="InterPro"/>
</dbReference>
<dbReference type="PANTHER" id="PTHR45649">
    <property type="entry name" value="AMINO-ACID PERMEASE BAT1"/>
    <property type="match status" value="1"/>
</dbReference>
<accession>A0A5N6Z499</accession>
<proteinExistence type="predicted"/>
<evidence type="ECO:0000256" key="1">
    <source>
        <dbReference type="ARBA" id="ARBA00004141"/>
    </source>
</evidence>